<protein>
    <recommendedName>
        <fullName evidence="3">Elongator complex protein 6</fullName>
    </recommendedName>
</protein>
<dbReference type="EnsemblMetazoa" id="G16741.2">
    <property type="protein sequence ID" value="G16741.2:cds"/>
    <property type="gene ID" value="G16741"/>
</dbReference>
<evidence type="ECO:0000313" key="2">
    <source>
        <dbReference type="Proteomes" id="UP000005408"/>
    </source>
</evidence>
<dbReference type="EnsemblMetazoa" id="G16741.1">
    <property type="protein sequence ID" value="G16741.1:cds"/>
    <property type="gene ID" value="G16741"/>
</dbReference>
<evidence type="ECO:0008006" key="3">
    <source>
        <dbReference type="Google" id="ProtNLM"/>
    </source>
</evidence>
<evidence type="ECO:0000313" key="1">
    <source>
        <dbReference type="EnsemblMetazoa" id="G16741.1:cds"/>
    </source>
</evidence>
<dbReference type="GO" id="GO:0000724">
    <property type="term" value="P:double-strand break repair via homologous recombination"/>
    <property type="evidence" value="ECO:0007669"/>
    <property type="project" value="TreeGrafter"/>
</dbReference>
<dbReference type="OrthoDB" id="67296at2759"/>
<dbReference type="OMA" id="ITISHIF"/>
<proteinExistence type="predicted"/>
<dbReference type="PANTHER" id="PTHR28653">
    <property type="match status" value="1"/>
</dbReference>
<dbReference type="GO" id="GO:0097196">
    <property type="term" value="C:Shu complex"/>
    <property type="evidence" value="ECO:0007669"/>
    <property type="project" value="TreeGrafter"/>
</dbReference>
<dbReference type="Proteomes" id="UP000005408">
    <property type="component" value="Unassembled WGS sequence"/>
</dbReference>
<organism evidence="1 2">
    <name type="scientific">Magallana gigas</name>
    <name type="common">Pacific oyster</name>
    <name type="synonym">Crassostrea gigas</name>
    <dbReference type="NCBI Taxonomy" id="29159"/>
    <lineage>
        <taxon>Eukaryota</taxon>
        <taxon>Metazoa</taxon>
        <taxon>Spiralia</taxon>
        <taxon>Lophotrochozoa</taxon>
        <taxon>Mollusca</taxon>
        <taxon>Bivalvia</taxon>
        <taxon>Autobranchia</taxon>
        <taxon>Pteriomorphia</taxon>
        <taxon>Ostreida</taxon>
        <taxon>Ostreoidea</taxon>
        <taxon>Ostreidae</taxon>
        <taxon>Magallana</taxon>
    </lineage>
</organism>
<accession>A0A8W8J276</accession>
<dbReference type="GO" id="GO:0003697">
    <property type="term" value="F:single-stranded DNA binding"/>
    <property type="evidence" value="ECO:0007669"/>
    <property type="project" value="TreeGrafter"/>
</dbReference>
<reference evidence="1" key="1">
    <citation type="submission" date="2022-08" db="UniProtKB">
        <authorList>
            <consortium name="EnsemblMetazoa"/>
        </authorList>
    </citation>
    <scope>IDENTIFICATION</scope>
    <source>
        <strain evidence="1">05x7-T-G4-1.051#20</strain>
    </source>
</reference>
<dbReference type="EnsemblMetazoa" id="G16741.3">
    <property type="protein sequence ID" value="G16741.3:cds"/>
    <property type="gene ID" value="G16741"/>
</dbReference>
<dbReference type="PANTHER" id="PTHR28653:SF1">
    <property type="entry name" value="ATPASE SWSAP1"/>
    <property type="match status" value="1"/>
</dbReference>
<sequence>MITISHIFPIESPYCQFSGKSESPVNSLITKFTEYCVLKCPNSVTVRNLLFQCAVSHATKESDVTYICRQPLDTLPLGVHGMPRPEADVLKSVKFLYLKTVDEVVEFCASIHNKVVGPDLIVVDDIDGYIEQFKGPCPEHQAAKLCSLLCDAVHFINTKHGGSCCLLLSCMDSSNHLSSVFKSSGIQIFNIKEIYCGDYRLSFVQGSNSIGVEFCIQKDAVYLREFNATEKLKQGNSTGK</sequence>
<name>A0A8W8J276_MAGGI</name>
<dbReference type="AlphaFoldDB" id="A0A8W8J276"/>
<keyword evidence="2" id="KW-1185">Reference proteome</keyword>